<feature type="transmembrane region" description="Helical" evidence="5">
    <location>
        <begin position="98"/>
        <end position="119"/>
    </location>
</feature>
<dbReference type="EMBL" id="LVZK01000001">
    <property type="protein sequence ID" value="OAP85841.1"/>
    <property type="molecule type" value="Genomic_DNA"/>
</dbReference>
<evidence type="ECO:0000259" key="6">
    <source>
        <dbReference type="PROSITE" id="PS50850"/>
    </source>
</evidence>
<organism evidence="7 8">
    <name type="scientific">Peptidiphaga gingivicola</name>
    <dbReference type="NCBI Taxonomy" id="2741497"/>
    <lineage>
        <taxon>Bacteria</taxon>
        <taxon>Bacillati</taxon>
        <taxon>Actinomycetota</taxon>
        <taxon>Actinomycetes</taxon>
        <taxon>Actinomycetales</taxon>
        <taxon>Actinomycetaceae</taxon>
        <taxon>Peptidiphaga</taxon>
    </lineage>
</organism>
<protein>
    <recommendedName>
        <fullName evidence="6">Major facilitator superfamily (MFS) profile domain-containing protein</fullName>
    </recommendedName>
</protein>
<dbReference type="GO" id="GO:0022857">
    <property type="term" value="F:transmembrane transporter activity"/>
    <property type="evidence" value="ECO:0007669"/>
    <property type="project" value="InterPro"/>
</dbReference>
<dbReference type="RefSeq" id="WP_009198297.1">
    <property type="nucleotide sequence ID" value="NZ_LVZK01000001.1"/>
</dbReference>
<dbReference type="Proteomes" id="UP000078368">
    <property type="component" value="Unassembled WGS sequence"/>
</dbReference>
<dbReference type="InterPro" id="IPR050327">
    <property type="entry name" value="Proton-linked_MCT"/>
</dbReference>
<dbReference type="Pfam" id="PF07690">
    <property type="entry name" value="MFS_1"/>
    <property type="match status" value="1"/>
</dbReference>
<feature type="transmembrane region" description="Helical" evidence="5">
    <location>
        <begin position="74"/>
        <end position="92"/>
    </location>
</feature>
<feature type="transmembrane region" description="Helical" evidence="5">
    <location>
        <begin position="259"/>
        <end position="277"/>
    </location>
</feature>
<evidence type="ECO:0000256" key="3">
    <source>
        <dbReference type="ARBA" id="ARBA00022989"/>
    </source>
</evidence>
<dbReference type="GO" id="GO:0005886">
    <property type="term" value="C:plasma membrane"/>
    <property type="evidence" value="ECO:0007669"/>
    <property type="project" value="UniProtKB-SubCell"/>
</dbReference>
<evidence type="ECO:0000256" key="5">
    <source>
        <dbReference type="SAM" id="Phobius"/>
    </source>
</evidence>
<name>A0A179B417_9ACTO</name>
<comment type="subcellular location">
    <subcellularLocation>
        <location evidence="1">Cell membrane</location>
        <topology evidence="1">Multi-pass membrane protein</topology>
    </subcellularLocation>
</comment>
<dbReference type="CDD" id="cd17353">
    <property type="entry name" value="MFS_OFA_like"/>
    <property type="match status" value="1"/>
</dbReference>
<accession>A0A179B417</accession>
<evidence type="ECO:0000313" key="8">
    <source>
        <dbReference type="Proteomes" id="UP000078368"/>
    </source>
</evidence>
<feature type="transmembrane region" description="Helical" evidence="5">
    <location>
        <begin position="349"/>
        <end position="368"/>
    </location>
</feature>
<dbReference type="AlphaFoldDB" id="A0A179B417"/>
<feature type="transmembrane region" description="Helical" evidence="5">
    <location>
        <begin position="380"/>
        <end position="401"/>
    </location>
</feature>
<evidence type="ECO:0000256" key="4">
    <source>
        <dbReference type="ARBA" id="ARBA00023136"/>
    </source>
</evidence>
<keyword evidence="8" id="KW-1185">Reference proteome</keyword>
<dbReference type="InterPro" id="IPR020846">
    <property type="entry name" value="MFS_dom"/>
</dbReference>
<feature type="transmembrane region" description="Helical" evidence="5">
    <location>
        <begin position="161"/>
        <end position="183"/>
    </location>
</feature>
<dbReference type="SUPFAM" id="SSF103473">
    <property type="entry name" value="MFS general substrate transporter"/>
    <property type="match status" value="1"/>
</dbReference>
<dbReference type="PANTHER" id="PTHR11360:SF317">
    <property type="entry name" value="MAJOR FACILITATOR SUPERFAMILY (MFS) PROFILE DOMAIN-CONTAINING PROTEIN-RELATED"/>
    <property type="match status" value="1"/>
</dbReference>
<dbReference type="PROSITE" id="PS51257">
    <property type="entry name" value="PROKAR_LIPOPROTEIN"/>
    <property type="match status" value="1"/>
</dbReference>
<keyword evidence="2 5" id="KW-0812">Transmembrane</keyword>
<comment type="caution">
    <text evidence="7">The sequence shown here is derived from an EMBL/GenBank/DDBJ whole genome shotgun (WGS) entry which is preliminary data.</text>
</comment>
<proteinExistence type="predicted"/>
<feature type="transmembrane region" description="Helical" evidence="5">
    <location>
        <begin position="131"/>
        <end position="155"/>
    </location>
</feature>
<feature type="transmembrane region" description="Helical" evidence="5">
    <location>
        <begin position="223"/>
        <end position="247"/>
    </location>
</feature>
<evidence type="ECO:0000313" key="7">
    <source>
        <dbReference type="EMBL" id="OAP85841.1"/>
    </source>
</evidence>
<keyword evidence="3 5" id="KW-1133">Transmembrane helix</keyword>
<gene>
    <name evidence="7" type="ORF">A4H34_01210</name>
</gene>
<feature type="domain" description="Major facilitator superfamily (MFS) profile" evidence="6">
    <location>
        <begin position="221"/>
        <end position="416"/>
    </location>
</feature>
<reference evidence="7 8" key="1">
    <citation type="submission" date="2016-04" db="EMBL/GenBank/DDBJ databases">
        <title>Peptidophaga gingivicola gen. nov., sp. nov., isolated from human subgingival plaque.</title>
        <authorList>
            <person name="Beall C.J."/>
            <person name="Mokrzan E.M."/>
            <person name="Griffen A.L."/>
            <person name="Leys E.J."/>
        </authorList>
    </citation>
    <scope>NUCLEOTIDE SEQUENCE [LARGE SCALE GENOMIC DNA]</scope>
    <source>
        <strain evidence="7 8">BA112</strain>
    </source>
</reference>
<dbReference type="Gene3D" id="1.20.1250.20">
    <property type="entry name" value="MFS general substrate transporter like domains"/>
    <property type="match status" value="2"/>
</dbReference>
<evidence type="ECO:0000256" key="1">
    <source>
        <dbReference type="ARBA" id="ARBA00004651"/>
    </source>
</evidence>
<sequence length="416" mass="43315">MSEKVRYNRWLILAASCLLVFATGCTYIFSVLKTALEKEFGSDDAVMAYSVLNAISPIPMILGGYFVDRGKTQLVALAGGTLWGLGWLLGGLSGSGSMFILCFGVIGGLGQGFAYTAALNNTMRFFPDRRGMAAGLITGANGGAAIVMAPLARWILDDQGIVTTMSAFGVAFLAVAVLVALTLRQAPANYAPEGWTPPAPASGGPAAEAKNFNWRQMCMTPMFWLIFVIFVCGAFSGLLIVANASPLAQGMFGYSKSEAAFIVSVYAFASLAGRICFGTVSDKIGRVRTVQIIFILAALGLISLIVGKGDHNVLPLVLGIFAVGMGYGGIMGTMPALVMSQFGPKNQGINYGVAFSAFAVSAIFAPNLGAKIGKSNGGDYSQALVIAIVAAAVGLCAAIAYQVVAARLERRAAAQQ</sequence>
<feature type="transmembrane region" description="Helical" evidence="5">
    <location>
        <begin position="289"/>
        <end position="307"/>
    </location>
</feature>
<dbReference type="PANTHER" id="PTHR11360">
    <property type="entry name" value="MONOCARBOXYLATE TRANSPORTER"/>
    <property type="match status" value="1"/>
</dbReference>
<feature type="transmembrane region" description="Helical" evidence="5">
    <location>
        <begin position="46"/>
        <end position="67"/>
    </location>
</feature>
<evidence type="ECO:0000256" key="2">
    <source>
        <dbReference type="ARBA" id="ARBA00022692"/>
    </source>
</evidence>
<dbReference type="InterPro" id="IPR036259">
    <property type="entry name" value="MFS_trans_sf"/>
</dbReference>
<dbReference type="InterPro" id="IPR011701">
    <property type="entry name" value="MFS"/>
</dbReference>
<dbReference type="PROSITE" id="PS50850">
    <property type="entry name" value="MFS"/>
    <property type="match status" value="1"/>
</dbReference>
<keyword evidence="4 5" id="KW-0472">Membrane</keyword>
<dbReference type="STRING" id="1823756.A4H34_01210"/>
<feature type="transmembrane region" description="Helical" evidence="5">
    <location>
        <begin position="313"/>
        <end position="337"/>
    </location>
</feature>